<dbReference type="GO" id="GO:0008270">
    <property type="term" value="F:zinc ion binding"/>
    <property type="evidence" value="ECO:0007669"/>
    <property type="project" value="UniProtKB-KW"/>
</dbReference>
<organism evidence="7 8">
    <name type="scientific">Strigamia maritima</name>
    <name type="common">European centipede</name>
    <name type="synonym">Geophilus maritimus</name>
    <dbReference type="NCBI Taxonomy" id="126957"/>
    <lineage>
        <taxon>Eukaryota</taxon>
        <taxon>Metazoa</taxon>
        <taxon>Ecdysozoa</taxon>
        <taxon>Arthropoda</taxon>
        <taxon>Myriapoda</taxon>
        <taxon>Chilopoda</taxon>
        <taxon>Pleurostigmophora</taxon>
        <taxon>Geophilomorpha</taxon>
        <taxon>Linotaeniidae</taxon>
        <taxon>Strigamia</taxon>
    </lineage>
</organism>
<sequence>MPNHNCCVAICKPRNKRDDVKFIKFPADSILADKWKLVVGRESGFKVTRNTRICSLHFVSGRRSYEPNSIDYIPSIFPVKTVSQIQIFTPVTENGCTVQHMPTYIHSLPSQDGPSTAQYEKMSTNKKLKLFHTQSTPADVECEPDICPANNNFILHLTSNETCMKSENSANQTELRNHEIEKIYETNTRLLNEVQRLKTQMLKISRTQFQAEKTETEIVESSNISDVYFDFEAKNYPTSSPSDITSLKAMFTFSLGEVVKSFDTIR</sequence>
<feature type="domain" description="THAP-type" evidence="6">
    <location>
        <begin position="1"/>
        <end position="77"/>
    </location>
</feature>
<dbReference type="Proteomes" id="UP000014500">
    <property type="component" value="Unassembled WGS sequence"/>
</dbReference>
<dbReference type="InterPro" id="IPR038441">
    <property type="entry name" value="THAP_Znf_sf"/>
</dbReference>
<evidence type="ECO:0000313" key="8">
    <source>
        <dbReference type="Proteomes" id="UP000014500"/>
    </source>
</evidence>
<dbReference type="PROSITE" id="PS50950">
    <property type="entry name" value="ZF_THAP"/>
    <property type="match status" value="1"/>
</dbReference>
<evidence type="ECO:0000256" key="3">
    <source>
        <dbReference type="ARBA" id="ARBA00022833"/>
    </source>
</evidence>
<keyword evidence="4 5" id="KW-0238">DNA-binding</keyword>
<name>T1IXF2_STRMM</name>
<dbReference type="EMBL" id="JH431646">
    <property type="status" value="NOT_ANNOTATED_CDS"/>
    <property type="molecule type" value="Genomic_DNA"/>
</dbReference>
<proteinExistence type="predicted"/>
<dbReference type="EnsemblMetazoa" id="SMAR005884-RA">
    <property type="protein sequence ID" value="SMAR005884-PA"/>
    <property type="gene ID" value="SMAR005884"/>
</dbReference>
<dbReference type="Pfam" id="PF05485">
    <property type="entry name" value="THAP"/>
    <property type="match status" value="1"/>
</dbReference>
<evidence type="ECO:0000259" key="6">
    <source>
        <dbReference type="PROSITE" id="PS50950"/>
    </source>
</evidence>
<dbReference type="SMART" id="SM00980">
    <property type="entry name" value="THAP"/>
    <property type="match status" value="1"/>
</dbReference>
<dbReference type="HOGENOM" id="CLU_1047046_0_0_1"/>
<evidence type="ECO:0000256" key="2">
    <source>
        <dbReference type="ARBA" id="ARBA00022771"/>
    </source>
</evidence>
<keyword evidence="8" id="KW-1185">Reference proteome</keyword>
<evidence type="ECO:0000256" key="5">
    <source>
        <dbReference type="PROSITE-ProRule" id="PRU00309"/>
    </source>
</evidence>
<dbReference type="PhylomeDB" id="T1IXF2"/>
<reference evidence="8" key="1">
    <citation type="submission" date="2011-05" db="EMBL/GenBank/DDBJ databases">
        <authorList>
            <person name="Richards S.R."/>
            <person name="Qu J."/>
            <person name="Jiang H."/>
            <person name="Jhangiani S.N."/>
            <person name="Agravi P."/>
            <person name="Goodspeed R."/>
            <person name="Gross S."/>
            <person name="Mandapat C."/>
            <person name="Jackson L."/>
            <person name="Mathew T."/>
            <person name="Pu L."/>
            <person name="Thornton R."/>
            <person name="Saada N."/>
            <person name="Wilczek-Boney K.B."/>
            <person name="Lee S."/>
            <person name="Kovar C."/>
            <person name="Wu Y."/>
            <person name="Scherer S.E."/>
            <person name="Worley K.C."/>
            <person name="Muzny D.M."/>
            <person name="Gibbs R."/>
        </authorList>
    </citation>
    <scope>NUCLEOTIDE SEQUENCE</scope>
    <source>
        <strain evidence="8">Brora</strain>
    </source>
</reference>
<evidence type="ECO:0000256" key="4">
    <source>
        <dbReference type="ARBA" id="ARBA00023125"/>
    </source>
</evidence>
<keyword evidence="1" id="KW-0479">Metal-binding</keyword>
<dbReference type="InterPro" id="IPR006612">
    <property type="entry name" value="THAP_Znf"/>
</dbReference>
<reference evidence="7" key="2">
    <citation type="submission" date="2015-02" db="UniProtKB">
        <authorList>
            <consortium name="EnsemblMetazoa"/>
        </authorList>
    </citation>
    <scope>IDENTIFICATION</scope>
</reference>
<accession>T1IXF2</accession>
<dbReference type="Gene3D" id="6.20.210.20">
    <property type="entry name" value="THAP domain"/>
    <property type="match status" value="1"/>
</dbReference>
<dbReference type="SUPFAM" id="SSF57716">
    <property type="entry name" value="Glucocorticoid receptor-like (DNA-binding domain)"/>
    <property type="match status" value="1"/>
</dbReference>
<dbReference type="GO" id="GO:0003677">
    <property type="term" value="F:DNA binding"/>
    <property type="evidence" value="ECO:0007669"/>
    <property type="project" value="UniProtKB-UniRule"/>
</dbReference>
<protein>
    <recommendedName>
        <fullName evidence="6">THAP-type domain-containing protein</fullName>
    </recommendedName>
</protein>
<evidence type="ECO:0000313" key="7">
    <source>
        <dbReference type="EnsemblMetazoa" id="SMAR005884-PA"/>
    </source>
</evidence>
<keyword evidence="2 5" id="KW-0863">Zinc-finger</keyword>
<evidence type="ECO:0000256" key="1">
    <source>
        <dbReference type="ARBA" id="ARBA00022723"/>
    </source>
</evidence>
<dbReference type="STRING" id="126957.T1IXF2"/>
<keyword evidence="3" id="KW-0862">Zinc</keyword>
<dbReference type="AlphaFoldDB" id="T1IXF2"/>